<dbReference type="OrthoDB" id="6986861at2"/>
<dbReference type="EMBL" id="WIWC01000058">
    <property type="protein sequence ID" value="MQT82679.1"/>
    <property type="molecule type" value="Genomic_DNA"/>
</dbReference>
<evidence type="ECO:0000313" key="7">
    <source>
        <dbReference type="Proteomes" id="UP000713985"/>
    </source>
</evidence>
<evidence type="ECO:0000313" key="5">
    <source>
        <dbReference type="Proteomes" id="UP000437970"/>
    </source>
</evidence>
<dbReference type="Gene3D" id="2.60.40.1090">
    <property type="entry name" value="Fimbrial-type adhesion domain"/>
    <property type="match status" value="1"/>
</dbReference>
<dbReference type="PANTHER" id="PTHR33420:SF12">
    <property type="entry name" value="FIMBRIN-LIKE PROTEIN FIMI-RELATED"/>
    <property type="match status" value="1"/>
</dbReference>
<dbReference type="AlphaFoldDB" id="A0A6A7Z5U4"/>
<comment type="caution">
    <text evidence="2">The sequence shown here is derived from an EMBL/GenBank/DDBJ whole genome shotgun (WGS) entry which is preliminary data.</text>
</comment>
<evidence type="ECO:0000313" key="1">
    <source>
        <dbReference type="EMBL" id="MQT28253.1"/>
    </source>
</evidence>
<reference evidence="5 6" key="1">
    <citation type="submission" date="2019-10" db="EMBL/GenBank/DDBJ databases">
        <title>Evaluation of single-gene subtyping targets for Pseudomonas.</title>
        <authorList>
            <person name="Reichler S.J."/>
            <person name="Orsi R.H."/>
            <person name="Wiedmann M."/>
            <person name="Martin N.H."/>
            <person name="Murphy S.I."/>
        </authorList>
    </citation>
    <scope>NUCLEOTIDE SEQUENCE</scope>
    <source>
        <strain evidence="1 7">FSL R10-0802</strain>
        <strain evidence="3 6">FSL R10-1594</strain>
        <strain evidence="4 5">FSL R10-1984</strain>
        <strain evidence="2">FSL R10-2339</strain>
    </source>
</reference>
<dbReference type="EMBL" id="WIVT01000049">
    <property type="protein sequence ID" value="MQU19223.1"/>
    <property type="molecule type" value="Genomic_DNA"/>
</dbReference>
<evidence type="ECO:0000313" key="2">
    <source>
        <dbReference type="EMBL" id="MQT82679.1"/>
    </source>
</evidence>
<evidence type="ECO:0000313" key="3">
    <source>
        <dbReference type="EMBL" id="MQU19223.1"/>
    </source>
</evidence>
<name>A0A6A7Z5U4_9PSED</name>
<dbReference type="SUPFAM" id="SSF49401">
    <property type="entry name" value="Bacterial adhesins"/>
    <property type="match status" value="1"/>
</dbReference>
<dbReference type="Proteomes" id="UP000437970">
    <property type="component" value="Unassembled WGS sequence"/>
</dbReference>
<keyword evidence="7" id="KW-1185">Reference proteome</keyword>
<accession>A0A6A7Z5U4</accession>
<dbReference type="Proteomes" id="UP000713985">
    <property type="component" value="Unassembled WGS sequence"/>
</dbReference>
<dbReference type="InterPro" id="IPR008966">
    <property type="entry name" value="Adhesion_dom_sf"/>
</dbReference>
<protein>
    <submittedName>
        <fullName evidence="2">Type 1 fimbrial protein</fullName>
    </submittedName>
</protein>
<organism evidence="2">
    <name type="scientific">Pseudomonas helleri</name>
    <dbReference type="NCBI Taxonomy" id="1608996"/>
    <lineage>
        <taxon>Bacteria</taxon>
        <taxon>Pseudomonadati</taxon>
        <taxon>Pseudomonadota</taxon>
        <taxon>Gammaproteobacteria</taxon>
        <taxon>Pseudomonadales</taxon>
        <taxon>Pseudomonadaceae</taxon>
        <taxon>Pseudomonas</taxon>
    </lineage>
</organism>
<dbReference type="GO" id="GO:0009289">
    <property type="term" value="C:pilus"/>
    <property type="evidence" value="ECO:0007669"/>
    <property type="project" value="InterPro"/>
</dbReference>
<dbReference type="PANTHER" id="PTHR33420">
    <property type="entry name" value="FIMBRIAL SUBUNIT ELFA-RELATED"/>
    <property type="match status" value="1"/>
</dbReference>
<dbReference type="InterPro" id="IPR036937">
    <property type="entry name" value="Adhesion_dom_fimbrial_sf"/>
</dbReference>
<dbReference type="Proteomes" id="UP000443000">
    <property type="component" value="Unassembled WGS sequence"/>
</dbReference>
<evidence type="ECO:0000313" key="6">
    <source>
        <dbReference type="Proteomes" id="UP000443000"/>
    </source>
</evidence>
<proteinExistence type="predicted"/>
<dbReference type="GO" id="GO:0043709">
    <property type="term" value="P:cell adhesion involved in single-species biofilm formation"/>
    <property type="evidence" value="ECO:0007669"/>
    <property type="project" value="TreeGrafter"/>
</dbReference>
<gene>
    <name evidence="3" type="ORF">GHN41_22660</name>
    <name evidence="2" type="ORF">GHN86_21825</name>
    <name evidence="1" type="ORF">GHN94_20820</name>
    <name evidence="4" type="ORF">GHO29_22720</name>
</gene>
<dbReference type="InterPro" id="IPR050263">
    <property type="entry name" value="Bact_Fimbrial_Adh_Pro"/>
</dbReference>
<dbReference type="EMBL" id="WIVW01000058">
    <property type="protein sequence ID" value="MQU29280.1"/>
    <property type="molecule type" value="Genomic_DNA"/>
</dbReference>
<sequence>MSCSLFNTVLAVQETQDKGRVTLGGQIIDSACALDANSAYQVIEMDPVPVGRLVREGESEPHPFSLRLVSCSLTRPDPERPGSYLPDWEHVRVTFEGLTDREGRSFAALGSSQGVALHITDVNGRESTPGVPMDLTPLTGLDQTLHYVIQLVGNDRPMAVGAHRAAVRFRLEYF</sequence>
<evidence type="ECO:0000313" key="4">
    <source>
        <dbReference type="EMBL" id="MQU29280.1"/>
    </source>
</evidence>
<dbReference type="EMBL" id="WIWP01000063">
    <property type="protein sequence ID" value="MQT28253.1"/>
    <property type="molecule type" value="Genomic_DNA"/>
</dbReference>